<evidence type="ECO:0000313" key="3">
    <source>
        <dbReference type="Proteomes" id="UP001175228"/>
    </source>
</evidence>
<evidence type="ECO:0000313" key="2">
    <source>
        <dbReference type="EMBL" id="KAK0495384.1"/>
    </source>
</evidence>
<dbReference type="GO" id="GO:0016491">
    <property type="term" value="F:oxidoreductase activity"/>
    <property type="evidence" value="ECO:0007669"/>
    <property type="project" value="UniProtKB-KW"/>
</dbReference>
<dbReference type="SUPFAM" id="SSF51735">
    <property type="entry name" value="NAD(P)-binding Rossmann-fold domains"/>
    <property type="match status" value="1"/>
</dbReference>
<keyword evidence="1" id="KW-0560">Oxidoreductase</keyword>
<dbReference type="InterPro" id="IPR052228">
    <property type="entry name" value="Sec_Metab_Biosynth_Oxidored"/>
</dbReference>
<accession>A0AA39Q413</accession>
<sequence length="306" mass="33519">MSITSIRASNASIFSSLTAPTAVFFGGTAGIGRAMAETLASHTQGNANIIIVGRNAKAAQEIIESFPPPSSSVKPIREFVSCDASLMSNVTSATEEVKKLLGEKKVDFVVLTTGYLTTAGREETKEGMDKKMAVVYYAKWKFVKDLLGSLKDEGSKVVSVMSAGYGGSIDVDDLDMKKSYSALQVGLRMPTYLDLMSEAFAQRYPCHSFIHTFPGAVRTNYIHASPSAVFRYAAPLITGLVYPFTISPKDCAEYMWHGTLQKPAGAFRVGRRGEDMGKKRYYGDEEQRQKLWDHTVAMVEAARRSE</sequence>
<dbReference type="PANTHER" id="PTHR47534">
    <property type="entry name" value="YALI0E05731P"/>
    <property type="match status" value="1"/>
</dbReference>
<comment type="caution">
    <text evidence="2">The sequence shown here is derived from an EMBL/GenBank/DDBJ whole genome shotgun (WGS) entry which is preliminary data.</text>
</comment>
<dbReference type="PANTHER" id="PTHR47534:SF3">
    <property type="entry name" value="ALCOHOL DEHYDROGENASE-LIKE C-TERMINAL DOMAIN-CONTAINING PROTEIN"/>
    <property type="match status" value="1"/>
</dbReference>
<dbReference type="EMBL" id="JAUEPU010000018">
    <property type="protein sequence ID" value="KAK0495384.1"/>
    <property type="molecule type" value="Genomic_DNA"/>
</dbReference>
<evidence type="ECO:0000256" key="1">
    <source>
        <dbReference type="ARBA" id="ARBA00023002"/>
    </source>
</evidence>
<dbReference type="Proteomes" id="UP001175228">
    <property type="component" value="Unassembled WGS sequence"/>
</dbReference>
<dbReference type="InterPro" id="IPR036291">
    <property type="entry name" value="NAD(P)-bd_dom_sf"/>
</dbReference>
<dbReference type="Gene3D" id="3.40.50.720">
    <property type="entry name" value="NAD(P)-binding Rossmann-like Domain"/>
    <property type="match status" value="1"/>
</dbReference>
<protein>
    <submittedName>
        <fullName evidence="2">NAD(P)-binding protein</fullName>
    </submittedName>
</protein>
<organism evidence="2 3">
    <name type="scientific">Armillaria luteobubalina</name>
    <dbReference type="NCBI Taxonomy" id="153913"/>
    <lineage>
        <taxon>Eukaryota</taxon>
        <taxon>Fungi</taxon>
        <taxon>Dikarya</taxon>
        <taxon>Basidiomycota</taxon>
        <taxon>Agaricomycotina</taxon>
        <taxon>Agaricomycetes</taxon>
        <taxon>Agaricomycetidae</taxon>
        <taxon>Agaricales</taxon>
        <taxon>Marasmiineae</taxon>
        <taxon>Physalacriaceae</taxon>
        <taxon>Armillaria</taxon>
    </lineage>
</organism>
<proteinExistence type="predicted"/>
<dbReference type="AlphaFoldDB" id="A0AA39Q413"/>
<reference evidence="2" key="1">
    <citation type="submission" date="2023-06" db="EMBL/GenBank/DDBJ databases">
        <authorList>
            <consortium name="Lawrence Berkeley National Laboratory"/>
            <person name="Ahrendt S."/>
            <person name="Sahu N."/>
            <person name="Indic B."/>
            <person name="Wong-Bajracharya J."/>
            <person name="Merenyi Z."/>
            <person name="Ke H.-M."/>
            <person name="Monk M."/>
            <person name="Kocsube S."/>
            <person name="Drula E."/>
            <person name="Lipzen A."/>
            <person name="Balint B."/>
            <person name="Henrissat B."/>
            <person name="Andreopoulos B."/>
            <person name="Martin F.M."/>
            <person name="Harder C.B."/>
            <person name="Rigling D."/>
            <person name="Ford K.L."/>
            <person name="Foster G.D."/>
            <person name="Pangilinan J."/>
            <person name="Papanicolaou A."/>
            <person name="Barry K."/>
            <person name="LaButti K."/>
            <person name="Viragh M."/>
            <person name="Koriabine M."/>
            <person name="Yan M."/>
            <person name="Riley R."/>
            <person name="Champramary S."/>
            <person name="Plett K.L."/>
            <person name="Tsai I.J."/>
            <person name="Slot J."/>
            <person name="Sipos G."/>
            <person name="Plett J."/>
            <person name="Nagy L.G."/>
            <person name="Grigoriev I.V."/>
        </authorList>
    </citation>
    <scope>NUCLEOTIDE SEQUENCE</scope>
    <source>
        <strain evidence="2">HWK02</strain>
    </source>
</reference>
<gene>
    <name evidence="2" type="ORF">EDD18DRAFT_1310105</name>
</gene>
<keyword evidence="3" id="KW-1185">Reference proteome</keyword>
<name>A0AA39Q413_9AGAR</name>
<dbReference type="Pfam" id="PF00106">
    <property type="entry name" value="adh_short"/>
    <property type="match status" value="1"/>
</dbReference>
<dbReference type="InterPro" id="IPR002347">
    <property type="entry name" value="SDR_fam"/>
</dbReference>